<evidence type="ECO:0000313" key="5">
    <source>
        <dbReference type="EMBL" id="PCK32506.1"/>
    </source>
</evidence>
<dbReference type="GO" id="GO:0006355">
    <property type="term" value="P:regulation of DNA-templated transcription"/>
    <property type="evidence" value="ECO:0007669"/>
    <property type="project" value="InterPro"/>
</dbReference>
<dbReference type="InterPro" id="IPR019734">
    <property type="entry name" value="TPR_rpt"/>
</dbReference>
<organism evidence="5 6">
    <name type="scientific">Pseudoalteromonas piscicida</name>
    <dbReference type="NCBI Taxonomy" id="43662"/>
    <lineage>
        <taxon>Bacteria</taxon>
        <taxon>Pseudomonadati</taxon>
        <taxon>Pseudomonadota</taxon>
        <taxon>Gammaproteobacteria</taxon>
        <taxon>Alteromonadales</taxon>
        <taxon>Pseudoalteromonadaceae</taxon>
        <taxon>Pseudoalteromonas</taxon>
    </lineage>
</organism>
<proteinExistence type="predicted"/>
<reference evidence="6" key="1">
    <citation type="journal article" date="2019" name="Genome Announc.">
        <title>Draft Genome Sequence of Pseudoalteromonas piscicida Strain 36Y ROTHPW, an Hypersaline Seawater Isolate from the South Coast of Sonora, Mexico.</title>
        <authorList>
            <person name="Sanchez-Diaz R."/>
            <person name="Molina-Garza Z.J."/>
            <person name="Cruz-Suarez L.E."/>
            <person name="Selvin J."/>
            <person name="Kiran G.S."/>
            <person name="Ibarra-Gamez J.C."/>
            <person name="Gomez-Gil B."/>
            <person name="Galaviz-Silva L."/>
        </authorList>
    </citation>
    <scope>NUCLEOTIDE SEQUENCE [LARGE SCALE GENOMIC DNA]</scope>
    <source>
        <strain evidence="6">36Y_RITHPW</strain>
    </source>
</reference>
<keyword evidence="6" id="KW-1185">Reference proteome</keyword>
<dbReference type="PANTHER" id="PTHR12558">
    <property type="entry name" value="CELL DIVISION CYCLE 16,23,27"/>
    <property type="match status" value="1"/>
</dbReference>
<dbReference type="SMART" id="SM00028">
    <property type="entry name" value="TPR"/>
    <property type="match status" value="3"/>
</dbReference>
<dbReference type="InterPro" id="IPR001867">
    <property type="entry name" value="OmpR/PhoB-type_DNA-bd"/>
</dbReference>
<keyword evidence="3" id="KW-0472">Membrane</keyword>
<comment type="caution">
    <text evidence="5">The sequence shown here is derived from an EMBL/GenBank/DDBJ whole genome shotgun (WGS) entry which is preliminary data.</text>
</comment>
<name>A0A2A5JSZ1_PSEO7</name>
<feature type="DNA-binding region" description="OmpR/PhoB-type" evidence="2">
    <location>
        <begin position="1"/>
        <end position="101"/>
    </location>
</feature>
<dbReference type="GO" id="GO:0000160">
    <property type="term" value="P:phosphorelay signal transduction system"/>
    <property type="evidence" value="ECO:0007669"/>
    <property type="project" value="InterPro"/>
</dbReference>
<evidence type="ECO:0000259" key="4">
    <source>
        <dbReference type="PROSITE" id="PS51755"/>
    </source>
</evidence>
<dbReference type="SUPFAM" id="SSF48452">
    <property type="entry name" value="TPR-like"/>
    <property type="match status" value="1"/>
</dbReference>
<dbReference type="GO" id="GO:0003677">
    <property type="term" value="F:DNA binding"/>
    <property type="evidence" value="ECO:0007669"/>
    <property type="project" value="UniProtKB-UniRule"/>
</dbReference>
<dbReference type="InterPro" id="IPR036388">
    <property type="entry name" value="WH-like_DNA-bd_sf"/>
</dbReference>
<keyword evidence="3" id="KW-0812">Transmembrane</keyword>
<keyword evidence="1 2" id="KW-0238">DNA-binding</keyword>
<sequence length="585" mass="66418">MKGFLLGNWRIEPKLNQIVGHPSGCEYTVPPKVMKLLVVLAEANGDPLSIESLVELVWKPKVVSDNSVYQAVAQLRKILNTDPQHQEYIERISAQGYRIHPNIVHGEHKAIVMPISKKRIGLFGVAIMLLTLVALCAFYIQTAQKRNAQNSPYFDEITLATHLSQSTTVEELARAKTIYQQVLSKQSDNVEALSGLCNAFMGLSIYGGVSEYESLALCRPLLEQARILDDTNIEVITSLARFAVMENEIEQAQDYFKRGFEISTKHARLWHWYGRFLRGQHKIPDAVAAHKQAYQLAPNDAVIIRGLAYAHLNARQLDLARKYFDRSVAVAPHTKNNPLYALDFYPLNQQRATRYLRWYKANHIDHNKLYPAQQLSHILVLLSLGRTEEAAEKFQQAANLGSISTSFRLYVEAGLAWQQGDVEKAEDLLKQRYELDSKGNHYVMPYILALLARQKVQPAIILFEQHFSDIAALKSPEAGNVGQYLTYALILKRTGQQSKLKRVTQLLAQYLNQGNQLDAALSSYWFALNNETAETQQALTQLLNTGWLPDYNDSFFATDLYLALTSDHEFKQAWLNKLESRQNEL</sequence>
<dbReference type="InterPro" id="IPR011990">
    <property type="entry name" value="TPR-like_helical_dom_sf"/>
</dbReference>
<protein>
    <recommendedName>
        <fullName evidence="4">OmpR/PhoB-type domain-containing protein</fullName>
    </recommendedName>
</protein>
<evidence type="ECO:0000256" key="1">
    <source>
        <dbReference type="ARBA" id="ARBA00023125"/>
    </source>
</evidence>
<evidence type="ECO:0000313" key="6">
    <source>
        <dbReference type="Proteomes" id="UP000228621"/>
    </source>
</evidence>
<gene>
    <name evidence="5" type="ORF">CEX98_06445</name>
</gene>
<evidence type="ECO:0000256" key="3">
    <source>
        <dbReference type="SAM" id="Phobius"/>
    </source>
</evidence>
<dbReference type="SUPFAM" id="SSF46894">
    <property type="entry name" value="C-terminal effector domain of the bipartite response regulators"/>
    <property type="match status" value="1"/>
</dbReference>
<evidence type="ECO:0000256" key="2">
    <source>
        <dbReference type="PROSITE-ProRule" id="PRU01091"/>
    </source>
</evidence>
<feature type="transmembrane region" description="Helical" evidence="3">
    <location>
        <begin position="120"/>
        <end position="140"/>
    </location>
</feature>
<dbReference type="SMART" id="SM00862">
    <property type="entry name" value="Trans_reg_C"/>
    <property type="match status" value="1"/>
</dbReference>
<feature type="domain" description="OmpR/PhoB-type" evidence="4">
    <location>
        <begin position="1"/>
        <end position="101"/>
    </location>
</feature>
<dbReference type="OrthoDB" id="6300677at2"/>
<accession>A0A2A5JSZ1</accession>
<dbReference type="AlphaFoldDB" id="A0A2A5JSZ1"/>
<dbReference type="CDD" id="cd00383">
    <property type="entry name" value="trans_reg_C"/>
    <property type="match status" value="1"/>
</dbReference>
<keyword evidence="3" id="KW-1133">Transmembrane helix</keyword>
<dbReference type="InterPro" id="IPR016032">
    <property type="entry name" value="Sig_transdc_resp-reg_C-effctor"/>
</dbReference>
<dbReference type="Gene3D" id="1.25.40.10">
    <property type="entry name" value="Tetratricopeptide repeat domain"/>
    <property type="match status" value="2"/>
</dbReference>
<dbReference type="Proteomes" id="UP000228621">
    <property type="component" value="Unassembled WGS sequence"/>
</dbReference>
<dbReference type="PROSITE" id="PS51755">
    <property type="entry name" value="OMPR_PHOB"/>
    <property type="match status" value="1"/>
</dbReference>
<dbReference type="PANTHER" id="PTHR12558:SF13">
    <property type="entry name" value="CELL DIVISION CYCLE PROTEIN 27 HOMOLOG"/>
    <property type="match status" value="1"/>
</dbReference>
<dbReference type="Pfam" id="PF00486">
    <property type="entry name" value="Trans_reg_C"/>
    <property type="match status" value="1"/>
</dbReference>
<dbReference type="Gene3D" id="1.10.10.10">
    <property type="entry name" value="Winged helix-like DNA-binding domain superfamily/Winged helix DNA-binding domain"/>
    <property type="match status" value="1"/>
</dbReference>
<dbReference type="EMBL" id="NKHF01000028">
    <property type="protein sequence ID" value="PCK32506.1"/>
    <property type="molecule type" value="Genomic_DNA"/>
</dbReference>